<feature type="compositionally biased region" description="Polar residues" evidence="1">
    <location>
        <begin position="122"/>
        <end position="139"/>
    </location>
</feature>
<dbReference type="Proteomes" id="UP001345013">
    <property type="component" value="Unassembled WGS sequence"/>
</dbReference>
<protein>
    <submittedName>
        <fullName evidence="2">Uncharacterized protein</fullName>
    </submittedName>
</protein>
<reference evidence="2 3" key="1">
    <citation type="submission" date="2023-08" db="EMBL/GenBank/DDBJ databases">
        <title>Black Yeasts Isolated from many extreme environments.</title>
        <authorList>
            <person name="Coleine C."/>
            <person name="Stajich J.E."/>
            <person name="Selbmann L."/>
        </authorList>
    </citation>
    <scope>NUCLEOTIDE SEQUENCE [LARGE SCALE GENOMIC DNA]</scope>
    <source>
        <strain evidence="2 3">CCFEE 5885</strain>
    </source>
</reference>
<keyword evidence="3" id="KW-1185">Reference proteome</keyword>
<name>A0ABR0KFI7_9EURO</name>
<organism evidence="2 3">
    <name type="scientific">Lithohypha guttulata</name>
    <dbReference type="NCBI Taxonomy" id="1690604"/>
    <lineage>
        <taxon>Eukaryota</taxon>
        <taxon>Fungi</taxon>
        <taxon>Dikarya</taxon>
        <taxon>Ascomycota</taxon>
        <taxon>Pezizomycotina</taxon>
        <taxon>Eurotiomycetes</taxon>
        <taxon>Chaetothyriomycetidae</taxon>
        <taxon>Chaetothyriales</taxon>
        <taxon>Trichomeriaceae</taxon>
        <taxon>Lithohypha</taxon>
    </lineage>
</organism>
<sequence>MVQEKAWDACATDELPIVDEENKSPAPRRSIRQNTQDSEPDPSQHPTKKVTPSVGSSGKKSRPKGNPVYHVPGHEPSLRTEGTLATAKPDRPVMSFNSPSSSKKHPLIQDQAGHAKKRRTESGTAPQGQVKSTTDTVGTSDPFKDWMAARDNAAGRDEGPLTDEDTRELIKDQLRYLRDIEGKQTAYTMERLIQDGKATVHRLRHDLEYRHDTQPLKEGVRQSATWLRNFAKVGTQGWADIAAASVDKWVNEKVSSLHQADAEDIPGAEYEADQEREMLVEVKAEEKVITKEKGAIIELED</sequence>
<proteinExistence type="predicted"/>
<evidence type="ECO:0000256" key="1">
    <source>
        <dbReference type="SAM" id="MobiDB-lite"/>
    </source>
</evidence>
<dbReference type="EMBL" id="JAVRRG010000030">
    <property type="protein sequence ID" value="KAK5095080.1"/>
    <property type="molecule type" value="Genomic_DNA"/>
</dbReference>
<gene>
    <name evidence="2" type="ORF">LTR24_003297</name>
</gene>
<evidence type="ECO:0000313" key="3">
    <source>
        <dbReference type="Proteomes" id="UP001345013"/>
    </source>
</evidence>
<feature type="region of interest" description="Disordered" evidence="1">
    <location>
        <begin position="1"/>
        <end position="143"/>
    </location>
</feature>
<accession>A0ABR0KFI7</accession>
<evidence type="ECO:0000313" key="2">
    <source>
        <dbReference type="EMBL" id="KAK5095080.1"/>
    </source>
</evidence>
<comment type="caution">
    <text evidence="2">The sequence shown here is derived from an EMBL/GenBank/DDBJ whole genome shotgun (WGS) entry which is preliminary data.</text>
</comment>